<feature type="transmembrane region" description="Helical" evidence="6">
    <location>
        <begin position="236"/>
        <end position="255"/>
    </location>
</feature>
<evidence type="ECO:0000256" key="4">
    <source>
        <dbReference type="ARBA" id="ARBA00022989"/>
    </source>
</evidence>
<reference evidence="7" key="1">
    <citation type="submission" date="2022-05" db="EMBL/GenBank/DDBJ databases">
        <authorList>
            <person name="Pankratov T."/>
        </authorList>
    </citation>
    <scope>NUCLEOTIDE SEQUENCE</scope>
    <source>
        <strain evidence="7">BP6-180914</strain>
    </source>
</reference>
<feature type="transmembrane region" description="Helical" evidence="6">
    <location>
        <begin position="30"/>
        <end position="52"/>
    </location>
</feature>
<feature type="transmembrane region" description="Helical" evidence="6">
    <location>
        <begin position="89"/>
        <end position="106"/>
    </location>
</feature>
<keyword evidence="5 6" id="KW-0472">Membrane</keyword>
<keyword evidence="3 6" id="KW-0812">Transmembrane</keyword>
<feature type="transmembrane region" description="Helical" evidence="6">
    <location>
        <begin position="118"/>
        <end position="137"/>
    </location>
</feature>
<feature type="transmembrane region" description="Helical" evidence="6">
    <location>
        <begin position="290"/>
        <end position="309"/>
    </location>
</feature>
<proteinExistence type="predicted"/>
<comment type="subcellular location">
    <subcellularLocation>
        <location evidence="1">Cell membrane</location>
        <topology evidence="1">Multi-pass membrane protein</topology>
    </subcellularLocation>
</comment>
<dbReference type="GO" id="GO:0022857">
    <property type="term" value="F:transmembrane transporter activity"/>
    <property type="evidence" value="ECO:0007669"/>
    <property type="project" value="InterPro"/>
</dbReference>
<organism evidence="7 8">
    <name type="scientific">Lichenifustis flavocetrariae</name>
    <dbReference type="NCBI Taxonomy" id="2949735"/>
    <lineage>
        <taxon>Bacteria</taxon>
        <taxon>Pseudomonadati</taxon>
        <taxon>Pseudomonadota</taxon>
        <taxon>Alphaproteobacteria</taxon>
        <taxon>Hyphomicrobiales</taxon>
        <taxon>Lichenihabitantaceae</taxon>
        <taxon>Lichenifustis</taxon>
    </lineage>
</organism>
<name>A0AA41YU69_9HYPH</name>
<dbReference type="InterPro" id="IPR001851">
    <property type="entry name" value="ABC_transp_permease"/>
</dbReference>
<evidence type="ECO:0000256" key="3">
    <source>
        <dbReference type="ARBA" id="ARBA00022692"/>
    </source>
</evidence>
<dbReference type="PANTHER" id="PTHR32196">
    <property type="entry name" value="ABC TRANSPORTER PERMEASE PROTEIN YPHD-RELATED-RELATED"/>
    <property type="match status" value="1"/>
</dbReference>
<keyword evidence="4 6" id="KW-1133">Transmembrane helix</keyword>
<protein>
    <submittedName>
        <fullName evidence="7">ABC transporter permease</fullName>
    </submittedName>
</protein>
<feature type="transmembrane region" description="Helical" evidence="6">
    <location>
        <begin position="184"/>
        <end position="204"/>
    </location>
</feature>
<feature type="transmembrane region" description="Helical" evidence="6">
    <location>
        <begin position="64"/>
        <end position="84"/>
    </location>
</feature>
<accession>A0AA41YU69</accession>
<evidence type="ECO:0000313" key="7">
    <source>
        <dbReference type="EMBL" id="MCW6507102.1"/>
    </source>
</evidence>
<keyword evidence="2" id="KW-1003">Cell membrane</keyword>
<dbReference type="RefSeq" id="WP_282583474.1">
    <property type="nucleotide sequence ID" value="NZ_JAMOIM010000002.1"/>
</dbReference>
<dbReference type="AlphaFoldDB" id="A0AA41YU69"/>
<evidence type="ECO:0000313" key="8">
    <source>
        <dbReference type="Proteomes" id="UP001165667"/>
    </source>
</evidence>
<feature type="transmembrane region" description="Helical" evidence="6">
    <location>
        <begin position="144"/>
        <end position="164"/>
    </location>
</feature>
<dbReference type="Pfam" id="PF02653">
    <property type="entry name" value="BPD_transp_2"/>
    <property type="match status" value="1"/>
</dbReference>
<evidence type="ECO:0000256" key="6">
    <source>
        <dbReference type="SAM" id="Phobius"/>
    </source>
</evidence>
<evidence type="ECO:0000256" key="1">
    <source>
        <dbReference type="ARBA" id="ARBA00004651"/>
    </source>
</evidence>
<comment type="caution">
    <text evidence="7">The sequence shown here is derived from an EMBL/GenBank/DDBJ whole genome shotgun (WGS) entry which is preliminary data.</text>
</comment>
<dbReference type="EMBL" id="JAMOIM010000002">
    <property type="protein sequence ID" value="MCW6507102.1"/>
    <property type="molecule type" value="Genomic_DNA"/>
</dbReference>
<dbReference type="Proteomes" id="UP001165667">
    <property type="component" value="Unassembled WGS sequence"/>
</dbReference>
<dbReference type="GO" id="GO:0005886">
    <property type="term" value="C:plasma membrane"/>
    <property type="evidence" value="ECO:0007669"/>
    <property type="project" value="UniProtKB-SubCell"/>
</dbReference>
<gene>
    <name evidence="7" type="ORF">M8523_03610</name>
</gene>
<keyword evidence="8" id="KW-1185">Reference proteome</keyword>
<dbReference type="CDD" id="cd06579">
    <property type="entry name" value="TM_PBP1_transp_AraH_like"/>
    <property type="match status" value="1"/>
</dbReference>
<evidence type="ECO:0000256" key="5">
    <source>
        <dbReference type="ARBA" id="ARBA00023136"/>
    </source>
</evidence>
<evidence type="ECO:0000256" key="2">
    <source>
        <dbReference type="ARBA" id="ARBA00022475"/>
    </source>
</evidence>
<sequence length="342" mass="35039">MATQTNSSSLPQPLTDRAVRRLGRKRITRAALRAYAPVAVLLVLGILIALANPNFIELRNLVRVANAAAVPLTIAMGTTFVILLGSIDLSAEGAVAVGAMVLVLLARNDANTHDFGWLAVLAAVAAGGIMGLVSGLVQTGLRIPSFMATLGTWFIGLGLATYMLGGSAVRLMDPALRGLALNRFAGLPVAVWVALGAFAVAAVIQTQTRLGRHILALGGGEDLAEYSGISPARVRLLAFTLAGLFYGVAGVLAASQLGQSNAVIGDGRLFAAVTAVVVGGTALTGGEGGVFNTLVGVLIVTVLSNGMVLLGVSPYVQQTVQGLMIIAAVALSLDRVRQTIVK</sequence>